<proteinExistence type="predicted"/>
<accession>A0A1Y2GYR8</accession>
<evidence type="ECO:0000259" key="4">
    <source>
        <dbReference type="PROSITE" id="PS50404"/>
    </source>
</evidence>
<dbReference type="InParanoid" id="A0A1Y2GYR8"/>
<dbReference type="InterPro" id="IPR036282">
    <property type="entry name" value="Glutathione-S-Trfase_C_sf"/>
</dbReference>
<dbReference type="GO" id="GO:0004364">
    <property type="term" value="F:glutathione transferase activity"/>
    <property type="evidence" value="ECO:0007669"/>
    <property type="project" value="UniProtKB-EC"/>
</dbReference>
<evidence type="ECO:0000313" key="6">
    <source>
        <dbReference type="EMBL" id="ORZ27448.1"/>
    </source>
</evidence>
<evidence type="ECO:0000313" key="7">
    <source>
        <dbReference type="Proteomes" id="UP000193648"/>
    </source>
</evidence>
<dbReference type="SUPFAM" id="SSF47616">
    <property type="entry name" value="GST C-terminal domain-like"/>
    <property type="match status" value="1"/>
</dbReference>
<keyword evidence="2 6" id="KW-0808">Transferase</keyword>
<dbReference type="PROSITE" id="PS50405">
    <property type="entry name" value="GST_CTER"/>
    <property type="match status" value="1"/>
</dbReference>
<keyword evidence="7" id="KW-1185">Reference proteome</keyword>
<name>A0A1Y2GYR8_9FUNG</name>
<evidence type="ECO:0000256" key="2">
    <source>
        <dbReference type="ARBA" id="ARBA00022679"/>
    </source>
</evidence>
<dbReference type="InterPro" id="IPR004046">
    <property type="entry name" value="GST_C"/>
</dbReference>
<dbReference type="InterPro" id="IPR036249">
    <property type="entry name" value="Thioredoxin-like_sf"/>
</dbReference>
<dbReference type="PANTHER" id="PTHR11571:SF224">
    <property type="entry name" value="HEMATOPOIETIC PROSTAGLANDIN D SYNTHASE"/>
    <property type="match status" value="1"/>
</dbReference>
<dbReference type="InterPro" id="IPR010987">
    <property type="entry name" value="Glutathione-S-Trfase_C-like"/>
</dbReference>
<evidence type="ECO:0000256" key="3">
    <source>
        <dbReference type="ARBA" id="ARBA00047960"/>
    </source>
</evidence>
<sequence length="251" mass="28106">MIHEFFDLSKAAEFQALSLKKDSTFEVHYFDIHSMGGTTRVILAASGAKFTNVLPGENWEKEDKAKAPFGTVPILKEISADGKTVIQIAESDSIERYLARKFDLYGSNALEEVIINTYLSQANAVTGQVIARYYSADDDKEAQEKVRKQLVEGPISNWIKYHERHLQDNGANGHLVGNKLTLADIKVAYWIPLLQYISAKEGLISPEKTPALLKVQETVDSIPSLKAWRETEEYQTFSRGNLDYLGFAGSK</sequence>
<dbReference type="SUPFAM" id="SSF52833">
    <property type="entry name" value="Thioredoxin-like"/>
    <property type="match status" value="1"/>
</dbReference>
<dbReference type="GeneID" id="33570345"/>
<dbReference type="Gene3D" id="3.40.30.10">
    <property type="entry name" value="Glutaredoxin"/>
    <property type="match status" value="1"/>
</dbReference>
<feature type="domain" description="GST N-terminal" evidence="4">
    <location>
        <begin position="23"/>
        <end position="106"/>
    </location>
</feature>
<dbReference type="InterPro" id="IPR004045">
    <property type="entry name" value="Glutathione_S-Trfase_N"/>
</dbReference>
<dbReference type="EC" id="2.5.1.18" evidence="1"/>
<dbReference type="PANTHER" id="PTHR11571">
    <property type="entry name" value="GLUTATHIONE S-TRANSFERASE"/>
    <property type="match status" value="1"/>
</dbReference>
<dbReference type="OrthoDB" id="414243at2759"/>
<evidence type="ECO:0000259" key="5">
    <source>
        <dbReference type="PROSITE" id="PS50405"/>
    </source>
</evidence>
<dbReference type="GO" id="GO:0006749">
    <property type="term" value="P:glutathione metabolic process"/>
    <property type="evidence" value="ECO:0007669"/>
    <property type="project" value="TreeGrafter"/>
</dbReference>
<dbReference type="PROSITE" id="PS50404">
    <property type="entry name" value="GST_NTER"/>
    <property type="match status" value="1"/>
</dbReference>
<comment type="catalytic activity">
    <reaction evidence="3">
        <text>RX + glutathione = an S-substituted glutathione + a halide anion + H(+)</text>
        <dbReference type="Rhea" id="RHEA:16437"/>
        <dbReference type="ChEBI" id="CHEBI:15378"/>
        <dbReference type="ChEBI" id="CHEBI:16042"/>
        <dbReference type="ChEBI" id="CHEBI:17792"/>
        <dbReference type="ChEBI" id="CHEBI:57925"/>
        <dbReference type="ChEBI" id="CHEBI:90779"/>
        <dbReference type="EC" id="2.5.1.18"/>
    </reaction>
</comment>
<evidence type="ECO:0000256" key="1">
    <source>
        <dbReference type="ARBA" id="ARBA00012452"/>
    </source>
</evidence>
<dbReference type="STRING" id="64571.A0A1Y2GYR8"/>
<dbReference type="SFLD" id="SFLDS00019">
    <property type="entry name" value="Glutathione_Transferase_(cytos"/>
    <property type="match status" value="1"/>
</dbReference>
<dbReference type="AlphaFoldDB" id="A0A1Y2GYR8"/>
<dbReference type="InterPro" id="IPR040079">
    <property type="entry name" value="Glutathione_S-Trfase"/>
</dbReference>
<comment type="caution">
    <text evidence="6">The sequence shown here is derived from an EMBL/GenBank/DDBJ whole genome shotgun (WGS) entry which is preliminary data.</text>
</comment>
<gene>
    <name evidence="6" type="ORF">BCR41DRAFT_392778</name>
</gene>
<dbReference type="InterPro" id="IPR050213">
    <property type="entry name" value="GST_superfamily"/>
</dbReference>
<dbReference type="Pfam" id="PF14497">
    <property type="entry name" value="GST_C_3"/>
    <property type="match status" value="1"/>
</dbReference>
<dbReference type="Gene3D" id="1.20.1050.10">
    <property type="match status" value="1"/>
</dbReference>
<dbReference type="RefSeq" id="XP_021885175.1">
    <property type="nucleotide sequence ID" value="XM_022028502.1"/>
</dbReference>
<protein>
    <recommendedName>
        <fullName evidence="1">glutathione transferase</fullName>
        <ecNumber evidence="1">2.5.1.18</ecNumber>
    </recommendedName>
</protein>
<dbReference type="EMBL" id="MCFF01000004">
    <property type="protein sequence ID" value="ORZ27448.1"/>
    <property type="molecule type" value="Genomic_DNA"/>
</dbReference>
<feature type="domain" description="GST C-terminal" evidence="5">
    <location>
        <begin position="108"/>
        <end position="238"/>
    </location>
</feature>
<organism evidence="6 7">
    <name type="scientific">Lobosporangium transversale</name>
    <dbReference type="NCBI Taxonomy" id="64571"/>
    <lineage>
        <taxon>Eukaryota</taxon>
        <taxon>Fungi</taxon>
        <taxon>Fungi incertae sedis</taxon>
        <taxon>Mucoromycota</taxon>
        <taxon>Mortierellomycotina</taxon>
        <taxon>Mortierellomycetes</taxon>
        <taxon>Mortierellales</taxon>
        <taxon>Mortierellaceae</taxon>
        <taxon>Lobosporangium</taxon>
    </lineage>
</organism>
<dbReference type="Proteomes" id="UP000193648">
    <property type="component" value="Unassembled WGS sequence"/>
</dbReference>
<reference evidence="6 7" key="1">
    <citation type="submission" date="2016-07" db="EMBL/GenBank/DDBJ databases">
        <title>Pervasive Adenine N6-methylation of Active Genes in Fungi.</title>
        <authorList>
            <consortium name="DOE Joint Genome Institute"/>
            <person name="Mondo S.J."/>
            <person name="Dannebaum R.O."/>
            <person name="Kuo R.C."/>
            <person name="Labutti K."/>
            <person name="Haridas S."/>
            <person name="Kuo A."/>
            <person name="Salamov A."/>
            <person name="Ahrendt S.R."/>
            <person name="Lipzen A."/>
            <person name="Sullivan W."/>
            <person name="Andreopoulos W.B."/>
            <person name="Clum A."/>
            <person name="Lindquist E."/>
            <person name="Daum C."/>
            <person name="Ramamoorthy G.K."/>
            <person name="Gryganskyi A."/>
            <person name="Culley D."/>
            <person name="Magnuson J.K."/>
            <person name="James T.Y."/>
            <person name="O'Malley M.A."/>
            <person name="Stajich J.E."/>
            <person name="Spatafora J.W."/>
            <person name="Visel A."/>
            <person name="Grigoriev I.V."/>
        </authorList>
    </citation>
    <scope>NUCLEOTIDE SEQUENCE [LARGE SCALE GENOMIC DNA]</scope>
    <source>
        <strain evidence="6 7">NRRL 3116</strain>
    </source>
</reference>